<dbReference type="InterPro" id="IPR002477">
    <property type="entry name" value="Peptidoglycan-bd-like"/>
</dbReference>
<protein>
    <submittedName>
        <fullName evidence="4">Peptidoglycan-binding (PGRP) domain of peptidoglycan hydrolases-containing protein</fullName>
    </submittedName>
</protein>
<gene>
    <name evidence="4" type="ORF">SAMN06295964_1254</name>
</gene>
<dbReference type="EMBL" id="LT796768">
    <property type="protein sequence ID" value="SKB06289.1"/>
    <property type="molecule type" value="Genomic_DNA"/>
</dbReference>
<keyword evidence="1" id="KW-0732">Signal</keyword>
<dbReference type="InterPro" id="IPR017853">
    <property type="entry name" value="GH"/>
</dbReference>
<feature type="domain" description="Peptidoglycan binding-like" evidence="2">
    <location>
        <begin position="375"/>
        <end position="416"/>
    </location>
</feature>
<dbReference type="OrthoDB" id="5171321at2"/>
<feature type="domain" description="Rv2525c-like glycoside hydrolase-like" evidence="3">
    <location>
        <begin position="58"/>
        <end position="272"/>
    </location>
</feature>
<dbReference type="SUPFAM" id="SSF51445">
    <property type="entry name" value="(Trans)glycosidases"/>
    <property type="match status" value="1"/>
</dbReference>
<dbReference type="Pfam" id="PF01471">
    <property type="entry name" value="PG_binding_1"/>
    <property type="match status" value="1"/>
</dbReference>
<dbReference type="Pfam" id="PF08924">
    <property type="entry name" value="Rv2525c_GlyHyd-like"/>
    <property type="match status" value="1"/>
</dbReference>
<dbReference type="GO" id="GO:0016787">
    <property type="term" value="F:hydrolase activity"/>
    <property type="evidence" value="ECO:0007669"/>
    <property type="project" value="UniProtKB-KW"/>
</dbReference>
<dbReference type="InterPro" id="IPR036366">
    <property type="entry name" value="PGBDSf"/>
</dbReference>
<dbReference type="Proteomes" id="UP000191040">
    <property type="component" value="Chromosome I"/>
</dbReference>
<evidence type="ECO:0000259" key="2">
    <source>
        <dbReference type="Pfam" id="PF01471"/>
    </source>
</evidence>
<organism evidence="4 5">
    <name type="scientific">Aeromicrobium choanae</name>
    <dbReference type="NCBI Taxonomy" id="1736691"/>
    <lineage>
        <taxon>Bacteria</taxon>
        <taxon>Bacillati</taxon>
        <taxon>Actinomycetota</taxon>
        <taxon>Actinomycetes</taxon>
        <taxon>Propionibacteriales</taxon>
        <taxon>Nocardioidaceae</taxon>
        <taxon>Aeromicrobium</taxon>
    </lineage>
</organism>
<evidence type="ECO:0000313" key="5">
    <source>
        <dbReference type="Proteomes" id="UP000191040"/>
    </source>
</evidence>
<keyword evidence="5" id="KW-1185">Reference proteome</keyword>
<dbReference type="Gene3D" id="3.20.20.80">
    <property type="entry name" value="Glycosidases"/>
    <property type="match status" value="1"/>
</dbReference>
<accession>A0A1T4YWW3</accession>
<evidence type="ECO:0000259" key="3">
    <source>
        <dbReference type="Pfam" id="PF08924"/>
    </source>
</evidence>
<sequence length="434" mass="48148">MRSTLVPIARRLAVVLGLLLVASMLAAPAHAAKPSSPKRFGGYAFDTCVSPSNEVMDAWNVASPYTVVGIYTSGNSRYCDESKQPHLSPAWVQRQASRGWLFLPIHVGYQAPCFDSKSSKERMSYDLTKARAQARADADEAVRSAARYGFAKGNAVYLDIEWYDRGNARCSASVMTFIDAFVQRVHQRDYKVGLYSSASAAIQAVDEARHANRKGFDFPDQMWFAWTNRKANTDGRPYLANTFWRRDRLHQYHNNVAVSYGGRKVTIDKNVVTVGGGSKAKKEQKVCGITPTLKRYRSLKAGSRGGDVKLLQCLLKRAGHRATVTGRWNARTTKAVNSYRASLGWKQTSSASRPLWTALLSRGKTPIALKRGKVGEPVHRLQRTLRAAGQSVQVTGIYDARTAVAVRAYRRNVGLPGYQTADRRVWAALQAGRR</sequence>
<evidence type="ECO:0000313" key="4">
    <source>
        <dbReference type="EMBL" id="SKB06289.1"/>
    </source>
</evidence>
<dbReference type="Gene3D" id="1.10.101.10">
    <property type="entry name" value="PGBD-like superfamily/PGBD"/>
    <property type="match status" value="2"/>
</dbReference>
<dbReference type="InterPro" id="IPR036365">
    <property type="entry name" value="PGBD-like_sf"/>
</dbReference>
<name>A0A1T4YWW3_9ACTN</name>
<dbReference type="RefSeq" id="WP_078699353.1">
    <property type="nucleotide sequence ID" value="NZ_LT796768.1"/>
</dbReference>
<feature type="chain" id="PRO_5012684973" evidence="1">
    <location>
        <begin position="32"/>
        <end position="434"/>
    </location>
</feature>
<evidence type="ECO:0000256" key="1">
    <source>
        <dbReference type="SAM" id="SignalP"/>
    </source>
</evidence>
<dbReference type="AlphaFoldDB" id="A0A1T4YWW3"/>
<dbReference type="InterPro" id="IPR015020">
    <property type="entry name" value="Rv2525c-like_Glyco_Hydro-like"/>
</dbReference>
<feature type="signal peptide" evidence="1">
    <location>
        <begin position="1"/>
        <end position="31"/>
    </location>
</feature>
<reference evidence="5" key="1">
    <citation type="submission" date="2017-02" db="EMBL/GenBank/DDBJ databases">
        <authorList>
            <person name="Varghese N."/>
            <person name="Submissions S."/>
        </authorList>
    </citation>
    <scope>NUCLEOTIDE SEQUENCE [LARGE SCALE GENOMIC DNA]</scope>
    <source>
        <strain evidence="5">9H-4</strain>
    </source>
</reference>
<dbReference type="SUPFAM" id="SSF47090">
    <property type="entry name" value="PGBD-like"/>
    <property type="match status" value="2"/>
</dbReference>
<proteinExistence type="predicted"/>
<keyword evidence="4" id="KW-0378">Hydrolase</keyword>
<dbReference type="STRING" id="1736691.SAMN06295964_1254"/>